<comment type="caution">
    <text evidence="2">The sequence shown here is derived from an EMBL/GenBank/DDBJ whole genome shotgun (WGS) entry which is preliminary data.</text>
</comment>
<feature type="compositionally biased region" description="Polar residues" evidence="1">
    <location>
        <begin position="261"/>
        <end position="272"/>
    </location>
</feature>
<feature type="compositionally biased region" description="Basic and acidic residues" evidence="1">
    <location>
        <begin position="222"/>
        <end position="237"/>
    </location>
</feature>
<dbReference type="Proteomes" id="UP000195602">
    <property type="component" value="Unassembled WGS sequence"/>
</dbReference>
<dbReference type="EMBL" id="LYUB02000006">
    <property type="protein sequence ID" value="OVF08902.1"/>
    <property type="molecule type" value="Genomic_DNA"/>
</dbReference>
<dbReference type="AlphaFoldDB" id="A0AA91Q0J9"/>
<evidence type="ECO:0000313" key="2">
    <source>
        <dbReference type="EMBL" id="OVF08902.1"/>
    </source>
</evidence>
<feature type="region of interest" description="Disordered" evidence="1">
    <location>
        <begin position="101"/>
        <end position="307"/>
    </location>
</feature>
<reference evidence="2 3" key="1">
    <citation type="submission" date="2017-04" db="EMBL/GenBank/DDBJ databases">
        <title>Draft genome of the yeast Clavispora lusitaniae type strain CBS 6936.</title>
        <authorList>
            <person name="Durrens P."/>
            <person name="Klopp C."/>
            <person name="Biteau N."/>
            <person name="Fitton-Ouhabi V."/>
            <person name="Dementhon K."/>
            <person name="Accoceberry I."/>
            <person name="Sherman D.J."/>
            <person name="Noel T."/>
        </authorList>
    </citation>
    <scope>NUCLEOTIDE SEQUENCE [LARGE SCALE GENOMIC DNA]</scope>
    <source>
        <strain evidence="2 3">CBS 6936</strain>
    </source>
</reference>
<name>A0AA91Q0J9_CLALS</name>
<dbReference type="KEGG" id="clus:A9F13_06g00220"/>
<feature type="compositionally biased region" description="Basic residues" evidence="1">
    <location>
        <begin position="238"/>
        <end position="251"/>
    </location>
</feature>
<proteinExistence type="predicted"/>
<feature type="compositionally biased region" description="Basic residues" evidence="1">
    <location>
        <begin position="175"/>
        <end position="184"/>
    </location>
</feature>
<gene>
    <name evidence="2" type="ORF">A9F13_06g00220</name>
</gene>
<evidence type="ECO:0000256" key="1">
    <source>
        <dbReference type="SAM" id="MobiDB-lite"/>
    </source>
</evidence>
<accession>A0AA91Q0J9</accession>
<evidence type="ECO:0000313" key="3">
    <source>
        <dbReference type="Proteomes" id="UP000195602"/>
    </source>
</evidence>
<feature type="compositionally biased region" description="Polar residues" evidence="1">
    <location>
        <begin position="163"/>
        <end position="172"/>
    </location>
</feature>
<organism evidence="2 3">
    <name type="scientific">Clavispora lusitaniae</name>
    <name type="common">Candida lusitaniae</name>
    <dbReference type="NCBI Taxonomy" id="36911"/>
    <lineage>
        <taxon>Eukaryota</taxon>
        <taxon>Fungi</taxon>
        <taxon>Dikarya</taxon>
        <taxon>Ascomycota</taxon>
        <taxon>Saccharomycotina</taxon>
        <taxon>Pichiomycetes</taxon>
        <taxon>Metschnikowiaceae</taxon>
        <taxon>Clavispora</taxon>
    </lineage>
</organism>
<feature type="compositionally biased region" description="Basic residues" evidence="1">
    <location>
        <begin position="124"/>
        <end position="136"/>
    </location>
</feature>
<feature type="compositionally biased region" description="Basic and acidic residues" evidence="1">
    <location>
        <begin position="291"/>
        <end position="303"/>
    </location>
</feature>
<protein>
    <submittedName>
        <fullName evidence="2">Ion channel regulatory protein</fullName>
    </submittedName>
</protein>
<sequence>MAQTARKKRSAPKVDLSTVNAVGDASKFQVETYDYDELQTGKPANEIQLENDLLYLLHTPAENGDQLPSVDEGIKIAHARRSRKTKNGKAHMTVKKEEITADIDEIIFSSDDEGESESKEGKKAKGKQKSPSRGKMIKKDKSSEPTEDTSSIKIKPLKEDQTVTKVSANSSGKAEKKKKKRNKNKKTESLAKTEPIVENDRTDGADSVGDSETPGSETPEGSDVKEYNDLAEGAKESAKKKRNRRSKKSKKTKQDEMATNEEANTASGSEKTGNGALEKPTGVNDATETSDDAKAKQQQDMKRPRSSAIALSATNLPEIQPITTIIGLPFDQILHMKPTDVKIKTIQTVSNLSKTCKHVLQFTLGESEGLFKDKQKQTIFVELCINVALYESAGFNLTAKKYPDMASWLAKYEPLTLQSTKTKLTVSKKAAHTNNFDYTVFSYIGHIILWASHLQSSNGITTVLEKLNLNVTRKQIMDELGGYHLWDRIRRNPKTINTKRWKHIQKFRQNFPFEVDQFVLILRYMCLDISMPSH</sequence>
<feature type="compositionally biased region" description="Acidic residues" evidence="1">
    <location>
        <begin position="101"/>
        <end position="115"/>
    </location>
</feature>